<protein>
    <recommendedName>
        <fullName evidence="3">Polymerase/histidinol phosphatase N-terminal domain-containing protein</fullName>
    </recommendedName>
</protein>
<accession>A0ABV6Z0X2</accession>
<proteinExistence type="predicted"/>
<evidence type="ECO:0008006" key="3">
    <source>
        <dbReference type="Google" id="ProtNLM"/>
    </source>
</evidence>
<evidence type="ECO:0000313" key="1">
    <source>
        <dbReference type="EMBL" id="MFC1852078.1"/>
    </source>
</evidence>
<dbReference type="EMBL" id="JBHPBY010000263">
    <property type="protein sequence ID" value="MFC1852078.1"/>
    <property type="molecule type" value="Genomic_DNA"/>
</dbReference>
<dbReference type="Gene3D" id="3.20.20.140">
    <property type="entry name" value="Metal-dependent hydrolases"/>
    <property type="match status" value="1"/>
</dbReference>
<dbReference type="InterPro" id="IPR016195">
    <property type="entry name" value="Pol/histidinol_Pase-like"/>
</dbReference>
<sequence length="642" mass="71102">MNIHKMGFKIPGFVGMVLLILILSLFLSGQSERTAQASFPQEFFLEVIADTVHRVETPETPIPILFYFSNRFGDEGVIIKFIALYDVSNGSNPPSWDNPQADNTVILRDRDIAIQEEADTVIIISSFINDGATNGSMPDWTPLTPANLGYSAGSTISFTARIYYDLGIWGEASLDKDLKVHVGEEPLPTFSDWYYGDTHYHTWKTFNAYELGGPTEMVAASAIAMGLKWLTATDHSCDLIMTGHESDWDDLGDEVIDLTTDYFVMIRGEEVSLKGYDVGTMGFGLRHMLTYEHDRCIEGDQLGGPWYIHEILGKSVYQDNLADQGGFAYSAHPGHVEGNDFFNETEGSWPDYDNDIAIQYNTFRGLEFLNDPSPYHAESANHPWGNNPHSGDWITYKSSWRDSTLEGAGDWDRLLSKGLPSWRKVFSLSGSDAHGDFNYFVHVDVATTLTGDYDCDAEDYAIGKGRTMAYLPGGLTQANVLDALRNGRTVITDGPIMIFGIDVDHDGSFYGDNDLLISEGPGTISSAASIIGSYKSTAEYGQVKCIRFYAGTQSTGRNPILLASITTKPNAYEGSFSFPISAISELVELKNTNLYLRAQCYTFDPDSGVPVGGNPTNASYNAQAFDYDYRCWTNPIWIRISD</sequence>
<organism evidence="1 2">
    <name type="scientific">candidate division CSSED10-310 bacterium</name>
    <dbReference type="NCBI Taxonomy" id="2855610"/>
    <lineage>
        <taxon>Bacteria</taxon>
        <taxon>Bacteria division CSSED10-310</taxon>
    </lineage>
</organism>
<reference evidence="1 2" key="1">
    <citation type="submission" date="2024-09" db="EMBL/GenBank/DDBJ databases">
        <title>Laminarin stimulates single cell rates of sulfate reduction while oxygen inhibits transcriptomic activity in coastal marine sediment.</title>
        <authorList>
            <person name="Lindsay M."/>
            <person name="Orcutt B."/>
            <person name="Emerson D."/>
            <person name="Stepanauskas R."/>
            <person name="D'Angelo T."/>
        </authorList>
    </citation>
    <scope>NUCLEOTIDE SEQUENCE [LARGE SCALE GENOMIC DNA]</scope>
    <source>
        <strain evidence="1">SAG AM-311-K15</strain>
    </source>
</reference>
<dbReference type="Proteomes" id="UP001594351">
    <property type="component" value="Unassembled WGS sequence"/>
</dbReference>
<comment type="caution">
    <text evidence="1">The sequence shown here is derived from an EMBL/GenBank/DDBJ whole genome shotgun (WGS) entry which is preliminary data.</text>
</comment>
<keyword evidence="2" id="KW-1185">Reference proteome</keyword>
<evidence type="ECO:0000313" key="2">
    <source>
        <dbReference type="Proteomes" id="UP001594351"/>
    </source>
</evidence>
<dbReference type="SUPFAM" id="SSF89550">
    <property type="entry name" value="PHP domain-like"/>
    <property type="match status" value="1"/>
</dbReference>
<name>A0ABV6Z0X2_UNCC1</name>
<gene>
    <name evidence="1" type="ORF">ACFL27_17935</name>
</gene>